<dbReference type="InterPro" id="IPR029063">
    <property type="entry name" value="SAM-dependent_MTases_sf"/>
</dbReference>
<evidence type="ECO:0000259" key="1">
    <source>
        <dbReference type="Pfam" id="PF08241"/>
    </source>
</evidence>
<proteinExistence type="predicted"/>
<comment type="caution">
    <text evidence="2">The sequence shown here is derived from an EMBL/GenBank/DDBJ whole genome shotgun (WGS) entry which is preliminary data.</text>
</comment>
<gene>
    <name evidence="2" type="ORF">ESB00_11355</name>
</gene>
<protein>
    <submittedName>
        <fullName evidence="2">Class I SAM-dependent methyltransferase</fullName>
    </submittedName>
</protein>
<dbReference type="EMBL" id="SDHX01000001">
    <property type="protein sequence ID" value="RXK56430.1"/>
    <property type="molecule type" value="Genomic_DNA"/>
</dbReference>
<dbReference type="CDD" id="cd02440">
    <property type="entry name" value="AdoMet_MTases"/>
    <property type="match status" value="1"/>
</dbReference>
<keyword evidence="2" id="KW-0808">Transferase</keyword>
<dbReference type="GO" id="GO:0008757">
    <property type="term" value="F:S-adenosylmethionine-dependent methyltransferase activity"/>
    <property type="evidence" value="ECO:0007669"/>
    <property type="project" value="InterPro"/>
</dbReference>
<sequence length="247" mass="27815">MSFQDHFSTQARGYAKARPVYPSELFAHLVRLAPAHRCAWDAGTGNGQAAVALSAHFERVVATEPSRAQLAQAVAHPRVEYHLSAETAPMLESASVDLVTVAQAVHWFDRASFYAETKRVLRPGGVLAIWSYELCLITPAIDEVLQRFYRGAIWPCWPPERRHVEAGYRDFDFPFEEIPFPASTMEHAWTLAELAAYLRTWSSVVRYTRESGEDPVTALEMELVPLWGVGRRRIVWPLAGRVGRHTG</sequence>
<keyword evidence="2" id="KW-0489">Methyltransferase</keyword>
<dbReference type="Proteomes" id="UP000290218">
    <property type="component" value="Unassembled WGS sequence"/>
</dbReference>
<accession>A0A4Q1CBR9</accession>
<evidence type="ECO:0000313" key="2">
    <source>
        <dbReference type="EMBL" id="RXK56430.1"/>
    </source>
</evidence>
<dbReference type="InterPro" id="IPR013216">
    <property type="entry name" value="Methyltransf_11"/>
</dbReference>
<dbReference type="OrthoDB" id="9797252at2"/>
<organism evidence="2 3">
    <name type="scientific">Oleiharenicola lentus</name>
    <dbReference type="NCBI Taxonomy" id="2508720"/>
    <lineage>
        <taxon>Bacteria</taxon>
        <taxon>Pseudomonadati</taxon>
        <taxon>Verrucomicrobiota</taxon>
        <taxon>Opitutia</taxon>
        <taxon>Opitutales</taxon>
        <taxon>Opitutaceae</taxon>
        <taxon>Oleiharenicola</taxon>
    </lineage>
</organism>
<keyword evidence="3" id="KW-1185">Reference proteome</keyword>
<dbReference type="PANTHER" id="PTHR45180:SF1">
    <property type="entry name" value="OS01G0307686 PROTEIN"/>
    <property type="match status" value="1"/>
</dbReference>
<reference evidence="2 3" key="1">
    <citation type="submission" date="2019-01" db="EMBL/GenBank/DDBJ databases">
        <title>Lacunisphaera sp. strain TWA-58.</title>
        <authorList>
            <person name="Chen W.-M."/>
        </authorList>
    </citation>
    <scope>NUCLEOTIDE SEQUENCE [LARGE SCALE GENOMIC DNA]</scope>
    <source>
        <strain evidence="2 3">TWA-58</strain>
    </source>
</reference>
<dbReference type="GO" id="GO:0032259">
    <property type="term" value="P:methylation"/>
    <property type="evidence" value="ECO:0007669"/>
    <property type="project" value="UniProtKB-KW"/>
</dbReference>
<evidence type="ECO:0000313" key="3">
    <source>
        <dbReference type="Proteomes" id="UP000290218"/>
    </source>
</evidence>
<dbReference type="Gene3D" id="3.40.50.150">
    <property type="entry name" value="Vaccinia Virus protein VP39"/>
    <property type="match status" value="1"/>
</dbReference>
<dbReference type="PANTHER" id="PTHR45180">
    <property type="entry name" value="OS01G0307686 PROTEIN"/>
    <property type="match status" value="1"/>
</dbReference>
<name>A0A4Q1CBR9_9BACT</name>
<dbReference type="SUPFAM" id="SSF53335">
    <property type="entry name" value="S-adenosyl-L-methionine-dependent methyltransferases"/>
    <property type="match status" value="1"/>
</dbReference>
<dbReference type="AlphaFoldDB" id="A0A4Q1CBR9"/>
<dbReference type="RefSeq" id="WP_129047798.1">
    <property type="nucleotide sequence ID" value="NZ_SDHX01000001.1"/>
</dbReference>
<feature type="domain" description="Methyltransferase type 11" evidence="1">
    <location>
        <begin position="41"/>
        <end position="129"/>
    </location>
</feature>
<dbReference type="Pfam" id="PF08241">
    <property type="entry name" value="Methyltransf_11"/>
    <property type="match status" value="1"/>
</dbReference>